<dbReference type="GeneID" id="64827830"/>
<dbReference type="RefSeq" id="WP_017343061.1">
    <property type="nucleotide sequence ID" value="NZ_CP073695.1"/>
</dbReference>
<sequence>MTDVDRVAVESSAERGREHRDTYDWTATSPSAGVVETVATATGRDPLALPQLYDSVETDALDSLVRASGCGLSVTFGFAGCEVTAESDGTVSVRPLGADDDAEP</sequence>
<protein>
    <recommendedName>
        <fullName evidence="2">Halobacterial output domain-containing protein</fullName>
    </recommendedName>
</protein>
<evidence type="ECO:0000259" key="2">
    <source>
        <dbReference type="Pfam" id="PF18545"/>
    </source>
</evidence>
<dbReference type="EMBL" id="CP073695">
    <property type="protein sequence ID" value="QUO46896.1"/>
    <property type="molecule type" value="Genomic_DNA"/>
</dbReference>
<evidence type="ECO:0000313" key="4">
    <source>
        <dbReference type="Proteomes" id="UP000679341"/>
    </source>
</evidence>
<feature type="region of interest" description="Disordered" evidence="1">
    <location>
        <begin position="1"/>
        <end position="28"/>
    </location>
</feature>
<proteinExistence type="predicted"/>
<dbReference type="Pfam" id="PF18545">
    <property type="entry name" value="HalOD1"/>
    <property type="match status" value="1"/>
</dbReference>
<evidence type="ECO:0000256" key="1">
    <source>
        <dbReference type="SAM" id="MobiDB-lite"/>
    </source>
</evidence>
<feature type="compositionally biased region" description="Basic and acidic residues" evidence="1">
    <location>
        <begin position="1"/>
        <end position="23"/>
    </location>
</feature>
<dbReference type="OrthoDB" id="199137at2157"/>
<dbReference type="Proteomes" id="UP000679341">
    <property type="component" value="Chromosome"/>
</dbReference>
<evidence type="ECO:0000313" key="3">
    <source>
        <dbReference type="EMBL" id="QUO46896.1"/>
    </source>
</evidence>
<accession>A0A8T8LIX7</accession>
<keyword evidence="4" id="KW-1185">Reference proteome</keyword>
<organism evidence="3 4">
    <name type="scientific">Halorubrum ruber</name>
    <dbReference type="NCBI Taxonomy" id="2982524"/>
    <lineage>
        <taxon>Archaea</taxon>
        <taxon>Methanobacteriati</taxon>
        <taxon>Methanobacteriota</taxon>
        <taxon>Stenosarchaea group</taxon>
        <taxon>Halobacteria</taxon>
        <taxon>Halobacteriales</taxon>
        <taxon>Haloferacaceae</taxon>
        <taxon>Halorubrum</taxon>
    </lineage>
</organism>
<dbReference type="AlphaFoldDB" id="A0A8T8LIX7"/>
<dbReference type="KEGG" id="hss:J7656_09780"/>
<name>A0A8T8LIX7_9EURY</name>
<feature type="domain" description="Halobacterial output" evidence="2">
    <location>
        <begin position="28"/>
        <end position="95"/>
    </location>
</feature>
<dbReference type="InterPro" id="IPR040624">
    <property type="entry name" value="HalOD1"/>
</dbReference>
<reference evidence="3 4" key="1">
    <citation type="submission" date="2021-03" db="EMBL/GenBank/DDBJ databases">
        <title>Halorubrum sodomense MBLA0099, Whole genome shotgun sequencing.</title>
        <authorList>
            <person name="Seo M.-J."/>
            <person name="Cho E.-S."/>
            <person name="Hwang C.Y."/>
        </authorList>
    </citation>
    <scope>NUCLEOTIDE SEQUENCE [LARGE SCALE GENOMIC DNA]</scope>
    <source>
        <strain evidence="3 4">MBLA0099</strain>
    </source>
</reference>
<gene>
    <name evidence="3" type="ORF">J7656_09780</name>
</gene>